<sequence>MAKSEFFIQAYEQSNCKTHYYLNIQGNKNCKTKDTSLPSRTISKTFSSKVNTTVKEPSAALSCQR</sequence>
<dbReference type="Proteomes" id="UP001151532">
    <property type="component" value="Chromosome 15Z"/>
</dbReference>
<proteinExistence type="predicted"/>
<evidence type="ECO:0000313" key="2">
    <source>
        <dbReference type="Proteomes" id="UP001151532"/>
    </source>
</evidence>
<reference evidence="1" key="1">
    <citation type="submission" date="2022-11" db="EMBL/GenBank/DDBJ databases">
        <authorList>
            <person name="Hyden B.L."/>
            <person name="Feng K."/>
            <person name="Yates T."/>
            <person name="Jawdy S."/>
            <person name="Smart L.B."/>
            <person name="Muchero W."/>
        </authorList>
    </citation>
    <scope>NUCLEOTIDE SEQUENCE</scope>
    <source>
        <tissue evidence="1">Shoot tip</tissue>
    </source>
</reference>
<name>A0A9Q1A6U9_SALPP</name>
<evidence type="ECO:0000313" key="1">
    <source>
        <dbReference type="EMBL" id="KAJ6760046.1"/>
    </source>
</evidence>
<comment type="caution">
    <text evidence="1">The sequence shown here is derived from an EMBL/GenBank/DDBJ whole genome shotgun (WGS) entry which is preliminary data.</text>
</comment>
<organism evidence="1 2">
    <name type="scientific">Salix purpurea</name>
    <name type="common">Purple osier willow</name>
    <dbReference type="NCBI Taxonomy" id="77065"/>
    <lineage>
        <taxon>Eukaryota</taxon>
        <taxon>Viridiplantae</taxon>
        <taxon>Streptophyta</taxon>
        <taxon>Embryophyta</taxon>
        <taxon>Tracheophyta</taxon>
        <taxon>Spermatophyta</taxon>
        <taxon>Magnoliopsida</taxon>
        <taxon>eudicotyledons</taxon>
        <taxon>Gunneridae</taxon>
        <taxon>Pentapetalae</taxon>
        <taxon>rosids</taxon>
        <taxon>fabids</taxon>
        <taxon>Malpighiales</taxon>
        <taxon>Salicaceae</taxon>
        <taxon>Saliceae</taxon>
        <taxon>Salix</taxon>
    </lineage>
</organism>
<gene>
    <name evidence="1" type="ORF">OIU79_025001</name>
</gene>
<keyword evidence="2" id="KW-1185">Reference proteome</keyword>
<dbReference type="EMBL" id="JAPFFK010000006">
    <property type="protein sequence ID" value="KAJ6760046.1"/>
    <property type="molecule type" value="Genomic_DNA"/>
</dbReference>
<dbReference type="AlphaFoldDB" id="A0A9Q1A6U9"/>
<protein>
    <submittedName>
        <fullName evidence="1">Uncharacterized protein</fullName>
    </submittedName>
</protein>
<reference evidence="1" key="2">
    <citation type="journal article" date="2023" name="Int. J. Mol. Sci.">
        <title>De Novo Assembly and Annotation of 11 Diverse Shrub Willow (Salix) Genomes Reveals Novel Gene Organization in Sex-Linked Regions.</title>
        <authorList>
            <person name="Hyden B."/>
            <person name="Feng K."/>
            <person name="Yates T.B."/>
            <person name="Jawdy S."/>
            <person name="Cereghino C."/>
            <person name="Smart L.B."/>
            <person name="Muchero W."/>
        </authorList>
    </citation>
    <scope>NUCLEOTIDE SEQUENCE</scope>
    <source>
        <tissue evidence="1">Shoot tip</tissue>
    </source>
</reference>
<accession>A0A9Q1A6U9</accession>